<organism evidence="1 2">
    <name type="scientific">Alteriqipengyuania abyssalis</name>
    <dbReference type="NCBI Taxonomy" id="2860200"/>
    <lineage>
        <taxon>Bacteria</taxon>
        <taxon>Pseudomonadati</taxon>
        <taxon>Pseudomonadota</taxon>
        <taxon>Alphaproteobacteria</taxon>
        <taxon>Sphingomonadales</taxon>
        <taxon>Erythrobacteraceae</taxon>
        <taxon>Alteriqipengyuania</taxon>
    </lineage>
</organism>
<keyword evidence="2" id="KW-1185">Reference proteome</keyword>
<gene>
    <name evidence="1" type="ORF">KYN89_15215</name>
</gene>
<reference evidence="1 2" key="1">
    <citation type="submission" date="2021-07" db="EMBL/GenBank/DDBJ databases">
        <title>Alteriqipengyuania abyssalis NZ-12B nov, sp.nov isolated from deep sea sponge in pacific ocean.</title>
        <authorList>
            <person name="Tareen S."/>
            <person name="Wink J."/>
        </authorList>
    </citation>
    <scope>NUCLEOTIDE SEQUENCE [LARGE SCALE GENOMIC DNA]</scope>
    <source>
        <strain evidence="1 2">NZ-12B</strain>
    </source>
</reference>
<evidence type="ECO:0000313" key="2">
    <source>
        <dbReference type="Proteomes" id="UP000759298"/>
    </source>
</evidence>
<comment type="caution">
    <text evidence="1">The sequence shown here is derived from an EMBL/GenBank/DDBJ whole genome shotgun (WGS) entry which is preliminary data.</text>
</comment>
<dbReference type="Proteomes" id="UP000759298">
    <property type="component" value="Unassembled WGS sequence"/>
</dbReference>
<accession>A0ABS7PI55</accession>
<dbReference type="Pfam" id="PF20331">
    <property type="entry name" value="DUF6626"/>
    <property type="match status" value="1"/>
</dbReference>
<dbReference type="RefSeq" id="WP_222825866.1">
    <property type="nucleotide sequence ID" value="NZ_JAHWXP010000006.1"/>
</dbReference>
<evidence type="ECO:0000313" key="1">
    <source>
        <dbReference type="EMBL" id="MBY8338397.1"/>
    </source>
</evidence>
<dbReference type="InterPro" id="IPR046734">
    <property type="entry name" value="DUF6626"/>
</dbReference>
<sequence length="108" mass="12533">MNQLFEIYETLRHFGFCFNQSDFSVHWLGRSRCYMSYLKRTGADPSLTSMKLLVARLEAEVELAKHSGEEAFYRPMRSALVAARTIHDGVYELKYVPPFYRITAINSS</sequence>
<proteinExistence type="predicted"/>
<name>A0ABS7PI55_9SPHN</name>
<dbReference type="EMBL" id="JAHWXP010000006">
    <property type="protein sequence ID" value="MBY8338397.1"/>
    <property type="molecule type" value="Genomic_DNA"/>
</dbReference>
<protein>
    <submittedName>
        <fullName evidence="1">Uncharacterized protein</fullName>
    </submittedName>
</protein>